<keyword evidence="3" id="KW-0813">Transport</keyword>
<dbReference type="EMBL" id="JAYMYR010000076">
    <property type="protein sequence ID" value="KAK7326162.1"/>
    <property type="molecule type" value="Genomic_DNA"/>
</dbReference>
<feature type="transmembrane region" description="Helical" evidence="7">
    <location>
        <begin position="81"/>
        <end position="105"/>
    </location>
</feature>
<dbReference type="InterPro" id="IPR036259">
    <property type="entry name" value="MFS_trans_sf"/>
</dbReference>
<keyword evidence="6 7" id="KW-0472">Membrane</keyword>
<evidence type="ECO:0000256" key="1">
    <source>
        <dbReference type="ARBA" id="ARBA00004141"/>
    </source>
</evidence>
<evidence type="ECO:0000256" key="6">
    <source>
        <dbReference type="ARBA" id="ARBA00023136"/>
    </source>
</evidence>
<evidence type="ECO:0000259" key="8">
    <source>
        <dbReference type="PROSITE" id="PS50850"/>
    </source>
</evidence>
<name>A0AAN9Q8T2_PHACN</name>
<dbReference type="GO" id="GO:0005351">
    <property type="term" value="F:carbohydrate:proton symporter activity"/>
    <property type="evidence" value="ECO:0007669"/>
    <property type="project" value="TreeGrafter"/>
</dbReference>
<accession>A0AAN9Q8T2</accession>
<keyword evidence="10" id="KW-1185">Reference proteome</keyword>
<organism evidence="9 10">
    <name type="scientific">Phaseolus coccineus</name>
    <name type="common">Scarlet runner bean</name>
    <name type="synonym">Phaseolus multiflorus</name>
    <dbReference type="NCBI Taxonomy" id="3886"/>
    <lineage>
        <taxon>Eukaryota</taxon>
        <taxon>Viridiplantae</taxon>
        <taxon>Streptophyta</taxon>
        <taxon>Embryophyta</taxon>
        <taxon>Tracheophyta</taxon>
        <taxon>Spermatophyta</taxon>
        <taxon>Magnoliopsida</taxon>
        <taxon>eudicotyledons</taxon>
        <taxon>Gunneridae</taxon>
        <taxon>Pentapetalae</taxon>
        <taxon>rosids</taxon>
        <taxon>fabids</taxon>
        <taxon>Fabales</taxon>
        <taxon>Fabaceae</taxon>
        <taxon>Papilionoideae</taxon>
        <taxon>50 kb inversion clade</taxon>
        <taxon>NPAAA clade</taxon>
        <taxon>indigoferoid/millettioid clade</taxon>
        <taxon>Phaseoleae</taxon>
        <taxon>Phaseolus</taxon>
    </lineage>
</organism>
<evidence type="ECO:0000256" key="5">
    <source>
        <dbReference type="ARBA" id="ARBA00022989"/>
    </source>
</evidence>
<feature type="transmembrane region" description="Helical" evidence="7">
    <location>
        <begin position="21"/>
        <end position="40"/>
    </location>
</feature>
<sequence>MSEGIDTNPYRGWLADRIGRINGTLIGALFAVVGGALQAAATSADFILVARVVTGLGTGALTAIIPVYVAETSTSTGRGRFLGLVFIANYLGIAVAYWLDFGLAFVSGAYGPGSSALRWRFLLAFQCIPAILLDIRSFQLIVSPILLSAAGYPAIKQNGLAGGLSTIGIVGTIISAYVVDRFGRRKCLMAGAFGLVIVNALAGGLYEVSRRNPDKASSIAPAAITMLFLFNLTYASTWGTIAFLIPTEIFPSEMRAQGNGFGVTGRLRVSTSSFTPKSPTYWASERSYKEHHNGDILAGREAEVAGRARRIEADAGSDTWNHTIEKA</sequence>
<protein>
    <recommendedName>
        <fullName evidence="8">Major facilitator superfamily (MFS) profile domain-containing protein</fullName>
    </recommendedName>
</protein>
<feature type="transmembrane region" description="Helical" evidence="7">
    <location>
        <begin position="218"/>
        <end position="245"/>
    </location>
</feature>
<evidence type="ECO:0000313" key="10">
    <source>
        <dbReference type="Proteomes" id="UP001374584"/>
    </source>
</evidence>
<evidence type="ECO:0000313" key="9">
    <source>
        <dbReference type="EMBL" id="KAK7326162.1"/>
    </source>
</evidence>
<evidence type="ECO:0000256" key="3">
    <source>
        <dbReference type="ARBA" id="ARBA00022448"/>
    </source>
</evidence>
<comment type="similarity">
    <text evidence="2">Belongs to the major facilitator superfamily. Sugar transporter (TC 2.A.1.1) family.</text>
</comment>
<feature type="domain" description="Major facilitator superfamily (MFS) profile" evidence="8">
    <location>
        <begin position="1"/>
        <end position="327"/>
    </location>
</feature>
<comment type="caution">
    <text evidence="9">The sequence shown here is derived from an EMBL/GenBank/DDBJ whole genome shotgun (WGS) entry which is preliminary data.</text>
</comment>
<proteinExistence type="inferred from homology"/>
<dbReference type="InterPro" id="IPR005828">
    <property type="entry name" value="MFS_sugar_transport-like"/>
</dbReference>
<feature type="transmembrane region" description="Helical" evidence="7">
    <location>
        <begin position="46"/>
        <end position="69"/>
    </location>
</feature>
<dbReference type="InterPro" id="IPR005829">
    <property type="entry name" value="Sugar_transporter_CS"/>
</dbReference>
<keyword evidence="4 7" id="KW-0812">Transmembrane</keyword>
<feature type="transmembrane region" description="Helical" evidence="7">
    <location>
        <begin position="187"/>
        <end position="206"/>
    </location>
</feature>
<dbReference type="InterPro" id="IPR020846">
    <property type="entry name" value="MFS_dom"/>
</dbReference>
<dbReference type="Pfam" id="PF00083">
    <property type="entry name" value="Sugar_tr"/>
    <property type="match status" value="2"/>
</dbReference>
<reference evidence="9 10" key="1">
    <citation type="submission" date="2024-01" db="EMBL/GenBank/DDBJ databases">
        <title>The genomes of 5 underutilized Papilionoideae crops provide insights into root nodulation and disease resistanc.</title>
        <authorList>
            <person name="Jiang F."/>
        </authorList>
    </citation>
    <scope>NUCLEOTIDE SEQUENCE [LARGE SCALE GENOMIC DNA]</scope>
    <source>
        <strain evidence="9">JINMINGXINNONG_FW02</strain>
        <tissue evidence="9">Leaves</tissue>
    </source>
</reference>
<dbReference type="Proteomes" id="UP001374584">
    <property type="component" value="Unassembled WGS sequence"/>
</dbReference>
<dbReference type="GO" id="GO:0016020">
    <property type="term" value="C:membrane"/>
    <property type="evidence" value="ECO:0007669"/>
    <property type="project" value="UniProtKB-SubCell"/>
</dbReference>
<dbReference type="InterPro" id="IPR050360">
    <property type="entry name" value="MFS_Sugar_Transporters"/>
</dbReference>
<gene>
    <name evidence="9" type="ORF">VNO80_33237</name>
</gene>
<dbReference type="Gene3D" id="1.20.1250.20">
    <property type="entry name" value="MFS general substrate transporter like domains"/>
    <property type="match status" value="2"/>
</dbReference>
<dbReference type="PROSITE" id="PS50850">
    <property type="entry name" value="MFS"/>
    <property type="match status" value="1"/>
</dbReference>
<dbReference type="PANTHER" id="PTHR48022:SF44">
    <property type="entry name" value="SUGAR TRANSPORTER, PUTATIVE (AFU_ORTHOLOGUE AFUA_4G14610)-RELATED"/>
    <property type="match status" value="1"/>
</dbReference>
<dbReference type="AlphaFoldDB" id="A0AAN9Q8T2"/>
<dbReference type="SUPFAM" id="SSF103473">
    <property type="entry name" value="MFS general substrate transporter"/>
    <property type="match status" value="1"/>
</dbReference>
<evidence type="ECO:0000256" key="7">
    <source>
        <dbReference type="SAM" id="Phobius"/>
    </source>
</evidence>
<evidence type="ECO:0000256" key="4">
    <source>
        <dbReference type="ARBA" id="ARBA00022692"/>
    </source>
</evidence>
<dbReference type="PROSITE" id="PS00217">
    <property type="entry name" value="SUGAR_TRANSPORT_2"/>
    <property type="match status" value="1"/>
</dbReference>
<comment type="subcellular location">
    <subcellularLocation>
        <location evidence="1">Membrane</location>
        <topology evidence="1">Multi-pass membrane protein</topology>
    </subcellularLocation>
</comment>
<dbReference type="PANTHER" id="PTHR48022">
    <property type="entry name" value="PLASTIDIC GLUCOSE TRANSPORTER 4"/>
    <property type="match status" value="1"/>
</dbReference>
<evidence type="ECO:0000256" key="2">
    <source>
        <dbReference type="ARBA" id="ARBA00010992"/>
    </source>
</evidence>
<feature type="transmembrane region" description="Helical" evidence="7">
    <location>
        <begin position="161"/>
        <end position="180"/>
    </location>
</feature>
<keyword evidence="5 7" id="KW-1133">Transmembrane helix</keyword>
<dbReference type="PROSITE" id="PS00216">
    <property type="entry name" value="SUGAR_TRANSPORT_1"/>
    <property type="match status" value="1"/>
</dbReference>